<dbReference type="Pfam" id="PF06041">
    <property type="entry name" value="DUF924"/>
    <property type="match status" value="1"/>
</dbReference>
<dbReference type="InterPro" id="IPR011990">
    <property type="entry name" value="TPR-like_helical_dom_sf"/>
</dbReference>
<organism evidence="1">
    <name type="scientific">uncultured Woeseiaceae bacterium</name>
    <dbReference type="NCBI Taxonomy" id="1983305"/>
    <lineage>
        <taxon>Bacteria</taxon>
        <taxon>Pseudomonadati</taxon>
        <taxon>Pseudomonadota</taxon>
        <taxon>Gammaproteobacteria</taxon>
        <taxon>Woeseiales</taxon>
        <taxon>Woeseiaceae</taxon>
        <taxon>environmental samples</taxon>
    </lineage>
</organism>
<reference evidence="1" key="1">
    <citation type="submission" date="2019-07" db="EMBL/GenBank/DDBJ databases">
        <authorList>
            <person name="Weber M."/>
            <person name="Kostadinov I."/>
            <person name="Kostadinov D I."/>
        </authorList>
    </citation>
    <scope>NUCLEOTIDE SEQUENCE</scope>
    <source>
        <strain evidence="1">Gfbio:sag-sample-m06:053724c1-46a9-4a36-b237-ea2bf867836b</strain>
    </source>
</reference>
<evidence type="ECO:0008006" key="2">
    <source>
        <dbReference type="Google" id="ProtNLM"/>
    </source>
</evidence>
<accession>A0A7D9H3E7</accession>
<name>A0A7D9H3E7_9GAMM</name>
<sequence>MAVKLLSDALDATITDDDQIRIDAILTFWFMEKELSAPQIDGRMDLWFGDDQVFDQEIVQEFSDDVERASDGQLDHWAHEPRGRLALILLLDQFRRNIYRNTADAFAKDKIALKLCVEGAIEKKDKGLSLIQRVFFYMPLQHAESRKVQQKSCELFKRLSNAVSPTYKETFETVLQFAELHADIIEQFGRFPHRNKLLERKNTPKEDEYLEGDVPAFGQGDS</sequence>
<dbReference type="SUPFAM" id="SSF48452">
    <property type="entry name" value="TPR-like"/>
    <property type="match status" value="1"/>
</dbReference>
<proteinExistence type="predicted"/>
<evidence type="ECO:0000313" key="1">
    <source>
        <dbReference type="EMBL" id="VUX55392.1"/>
    </source>
</evidence>
<dbReference type="EMBL" id="LR633967">
    <property type="protein sequence ID" value="VUX55392.1"/>
    <property type="molecule type" value="Genomic_DNA"/>
</dbReference>
<dbReference type="Gene3D" id="1.25.40.10">
    <property type="entry name" value="Tetratricopeptide repeat domain"/>
    <property type="match status" value="1"/>
</dbReference>
<dbReference type="Gene3D" id="1.20.58.320">
    <property type="entry name" value="TPR-like"/>
    <property type="match status" value="1"/>
</dbReference>
<protein>
    <recommendedName>
        <fullName evidence="2">DUF924 domain-containing protein</fullName>
    </recommendedName>
</protein>
<gene>
    <name evidence="1" type="ORF">JTBM06_V1_20015</name>
</gene>
<dbReference type="AlphaFoldDB" id="A0A7D9H3E7"/>
<dbReference type="InterPro" id="IPR010323">
    <property type="entry name" value="DUF924"/>
</dbReference>